<dbReference type="GO" id="GO:0005737">
    <property type="term" value="C:cytoplasm"/>
    <property type="evidence" value="ECO:0007669"/>
    <property type="project" value="TreeGrafter"/>
</dbReference>
<dbReference type="InterPro" id="IPR013651">
    <property type="entry name" value="ATP-grasp_RimK-type"/>
</dbReference>
<keyword evidence="9" id="KW-0464">Manganese</keyword>
<dbReference type="InterPro" id="IPR011761">
    <property type="entry name" value="ATP-grasp"/>
</dbReference>
<proteinExistence type="predicted"/>
<keyword evidence="6 10" id="KW-0067">ATP-binding</keyword>
<keyword evidence="5 10" id="KW-0547">Nucleotide-binding</keyword>
<evidence type="ECO:0000256" key="5">
    <source>
        <dbReference type="ARBA" id="ARBA00022741"/>
    </source>
</evidence>
<name>A0A653AGV5_UNCDX</name>
<dbReference type="GO" id="GO:0018169">
    <property type="term" value="F:ribosomal S6-glutamic acid ligase activity"/>
    <property type="evidence" value="ECO:0007669"/>
    <property type="project" value="TreeGrafter"/>
</dbReference>
<evidence type="ECO:0000256" key="10">
    <source>
        <dbReference type="PROSITE-ProRule" id="PRU00409"/>
    </source>
</evidence>
<dbReference type="Gene3D" id="3.30.470.20">
    <property type="entry name" value="ATP-grasp fold, B domain"/>
    <property type="match status" value="1"/>
</dbReference>
<dbReference type="EMBL" id="UPXX01000032">
    <property type="protein sequence ID" value="VBB47249.1"/>
    <property type="molecule type" value="Genomic_DNA"/>
</dbReference>
<protein>
    <submittedName>
        <fullName evidence="12">Alpha-L-glutamate ligase, RimK family</fullName>
    </submittedName>
</protein>
<keyword evidence="4" id="KW-0479">Metal-binding</keyword>
<evidence type="ECO:0000256" key="8">
    <source>
        <dbReference type="ARBA" id="ARBA00022917"/>
    </source>
</evidence>
<dbReference type="SUPFAM" id="SSF56059">
    <property type="entry name" value="Glutathione synthetase ATP-binding domain-like"/>
    <property type="match status" value="1"/>
</dbReference>
<keyword evidence="7" id="KW-0460">Magnesium</keyword>
<evidence type="ECO:0000313" key="12">
    <source>
        <dbReference type="EMBL" id="VBB47249.1"/>
    </source>
</evidence>
<keyword evidence="8" id="KW-0648">Protein biosynthesis</keyword>
<accession>A0A653AGV5</accession>
<evidence type="ECO:0000256" key="3">
    <source>
        <dbReference type="ARBA" id="ARBA00022598"/>
    </source>
</evidence>
<organism evidence="12">
    <name type="scientific">Uncultured Desulfatiglans sp</name>
    <dbReference type="NCBI Taxonomy" id="1748965"/>
    <lineage>
        <taxon>Bacteria</taxon>
        <taxon>Pseudomonadati</taxon>
        <taxon>Thermodesulfobacteriota</taxon>
        <taxon>Desulfobacteria</taxon>
        <taxon>Desulfatiglandales</taxon>
        <taxon>Desulfatiglandaceae</taxon>
        <taxon>Desulfatiglans</taxon>
        <taxon>environmental samples</taxon>
    </lineage>
</organism>
<dbReference type="GO" id="GO:0006412">
    <property type="term" value="P:translation"/>
    <property type="evidence" value="ECO:0007669"/>
    <property type="project" value="UniProtKB-KW"/>
</dbReference>
<evidence type="ECO:0000259" key="11">
    <source>
        <dbReference type="PROSITE" id="PS50975"/>
    </source>
</evidence>
<dbReference type="InterPro" id="IPR004666">
    <property type="entry name" value="Rp_bS6_RimK/Lys_biosynth_LsyX"/>
</dbReference>
<evidence type="ECO:0000256" key="4">
    <source>
        <dbReference type="ARBA" id="ARBA00022723"/>
    </source>
</evidence>
<dbReference type="PANTHER" id="PTHR21621:SF0">
    <property type="entry name" value="BETA-CITRYLGLUTAMATE SYNTHASE B-RELATED"/>
    <property type="match status" value="1"/>
</dbReference>
<gene>
    <name evidence="12" type="ORF">TRIP_B50211</name>
</gene>
<keyword evidence="3 12" id="KW-0436">Ligase</keyword>
<dbReference type="Gene3D" id="3.40.50.20">
    <property type="match status" value="1"/>
</dbReference>
<dbReference type="Pfam" id="PF18030">
    <property type="entry name" value="Rimk_N"/>
    <property type="match status" value="1"/>
</dbReference>
<dbReference type="InterPro" id="IPR041107">
    <property type="entry name" value="Rimk_N"/>
</dbReference>
<evidence type="ECO:0000256" key="1">
    <source>
        <dbReference type="ARBA" id="ARBA00001936"/>
    </source>
</evidence>
<dbReference type="InterPro" id="IPR013815">
    <property type="entry name" value="ATP_grasp_subdomain_1"/>
</dbReference>
<comment type="cofactor">
    <cofactor evidence="2">
        <name>Mg(2+)</name>
        <dbReference type="ChEBI" id="CHEBI:18420"/>
    </cofactor>
</comment>
<dbReference type="NCBIfam" id="TIGR00768">
    <property type="entry name" value="rimK_fam"/>
    <property type="match status" value="1"/>
</dbReference>
<evidence type="ECO:0000256" key="2">
    <source>
        <dbReference type="ARBA" id="ARBA00001946"/>
    </source>
</evidence>
<sequence length="296" mass="32275">MNIGILSARDRNYHPNRRLLEASRERGHEAHLIHPKDCRSLLARGGMTIEGPGIRPEVLLPRIGATINDYALALIRHFELSGTQLINGFPAIALTRDKFLGLQTLAAGGIPVPRSILVSNRGNLERAVEDLGGCPVVVKTLRSRQGEGVFLLEHPSDGAELVERFDARKRGLLVQEYIPPAGRMDVRLFVLGDQIPAAAALTPQEGDFRANIHQNGHARIFAPEPALVDLAIKAKRALGLNIAGVDVIIDRNGGPWVIEVNYSPGFKGLEAVSGLDIAAEIIHYVERVHARKNGDR</sequence>
<reference evidence="12" key="1">
    <citation type="submission" date="2018-07" db="EMBL/GenBank/DDBJ databases">
        <authorList>
            <consortium name="Genoscope - CEA"/>
            <person name="William W."/>
        </authorList>
    </citation>
    <scope>NUCLEOTIDE SEQUENCE</scope>
    <source>
        <strain evidence="12">IK1</strain>
    </source>
</reference>
<dbReference type="PROSITE" id="PS50975">
    <property type="entry name" value="ATP_GRASP"/>
    <property type="match status" value="1"/>
</dbReference>
<evidence type="ECO:0000256" key="9">
    <source>
        <dbReference type="ARBA" id="ARBA00023211"/>
    </source>
</evidence>
<evidence type="ECO:0000256" key="7">
    <source>
        <dbReference type="ARBA" id="ARBA00022842"/>
    </source>
</evidence>
<comment type="cofactor">
    <cofactor evidence="1">
        <name>Mn(2+)</name>
        <dbReference type="ChEBI" id="CHEBI:29035"/>
    </cofactor>
</comment>
<dbReference type="GO" id="GO:0009432">
    <property type="term" value="P:SOS response"/>
    <property type="evidence" value="ECO:0007669"/>
    <property type="project" value="TreeGrafter"/>
</dbReference>
<dbReference type="AlphaFoldDB" id="A0A653AGV5"/>
<dbReference type="Gene3D" id="3.30.1490.20">
    <property type="entry name" value="ATP-grasp fold, A domain"/>
    <property type="match status" value="1"/>
</dbReference>
<feature type="domain" description="ATP-grasp" evidence="11">
    <location>
        <begin position="102"/>
        <end position="286"/>
    </location>
</feature>
<evidence type="ECO:0000256" key="6">
    <source>
        <dbReference type="ARBA" id="ARBA00022840"/>
    </source>
</evidence>
<dbReference type="GO" id="GO:0046872">
    <property type="term" value="F:metal ion binding"/>
    <property type="evidence" value="ECO:0007669"/>
    <property type="project" value="UniProtKB-KW"/>
</dbReference>
<dbReference type="PANTHER" id="PTHR21621">
    <property type="entry name" value="RIBOSOMAL PROTEIN S6 MODIFICATION PROTEIN"/>
    <property type="match status" value="1"/>
</dbReference>
<dbReference type="GO" id="GO:0005524">
    <property type="term" value="F:ATP binding"/>
    <property type="evidence" value="ECO:0007669"/>
    <property type="project" value="UniProtKB-UniRule"/>
</dbReference>
<dbReference type="Pfam" id="PF08443">
    <property type="entry name" value="RimK"/>
    <property type="match status" value="1"/>
</dbReference>